<keyword evidence="3" id="KW-1185">Reference proteome</keyword>
<dbReference type="EMBL" id="JAVRJZ010000001">
    <property type="protein sequence ID" value="KAK2727138.1"/>
    <property type="molecule type" value="Genomic_DNA"/>
</dbReference>
<organism evidence="2 3">
    <name type="scientific">Artemia franciscana</name>
    <name type="common">Brine shrimp</name>
    <name type="synonym">Artemia sanfranciscana</name>
    <dbReference type="NCBI Taxonomy" id="6661"/>
    <lineage>
        <taxon>Eukaryota</taxon>
        <taxon>Metazoa</taxon>
        <taxon>Ecdysozoa</taxon>
        <taxon>Arthropoda</taxon>
        <taxon>Crustacea</taxon>
        <taxon>Branchiopoda</taxon>
        <taxon>Anostraca</taxon>
        <taxon>Artemiidae</taxon>
        <taxon>Artemia</taxon>
    </lineage>
</organism>
<name>A0AA88LD81_ARTSF</name>
<evidence type="ECO:0000313" key="2">
    <source>
        <dbReference type="EMBL" id="KAK2727138.1"/>
    </source>
</evidence>
<protein>
    <submittedName>
        <fullName evidence="2">Uncharacterized protein</fullName>
    </submittedName>
</protein>
<sequence length="172" mass="19705">MHDGVKWNQQRHYPKVTSERLELNSLKEAQNSASRAIQHLSNELRAEMTEIKSKISAIKSKKKKNTEKLNTLQDFCIPILEKEARRKNLVIYGLQESKANISFEEELAHYLARMVPQSSIQAHDLQDVFKLPSKSETRPILIRFSNADQGDVVLRNGRVLDRTSVCDSGLFT</sequence>
<evidence type="ECO:0000256" key="1">
    <source>
        <dbReference type="SAM" id="Coils"/>
    </source>
</evidence>
<feature type="coiled-coil region" evidence="1">
    <location>
        <begin position="23"/>
        <end position="61"/>
    </location>
</feature>
<accession>A0AA88LD81</accession>
<proteinExistence type="predicted"/>
<reference evidence="2" key="1">
    <citation type="submission" date="2023-07" db="EMBL/GenBank/DDBJ databases">
        <title>Chromosome-level genome assembly of Artemia franciscana.</title>
        <authorList>
            <person name="Jo E."/>
        </authorList>
    </citation>
    <scope>NUCLEOTIDE SEQUENCE</scope>
    <source>
        <tissue evidence="2">Whole body</tissue>
    </source>
</reference>
<comment type="caution">
    <text evidence="2">The sequence shown here is derived from an EMBL/GenBank/DDBJ whole genome shotgun (WGS) entry which is preliminary data.</text>
</comment>
<gene>
    <name evidence="2" type="ORF">QYM36_007834</name>
</gene>
<dbReference type="Proteomes" id="UP001187531">
    <property type="component" value="Unassembled WGS sequence"/>
</dbReference>
<keyword evidence="1" id="KW-0175">Coiled coil</keyword>
<evidence type="ECO:0000313" key="3">
    <source>
        <dbReference type="Proteomes" id="UP001187531"/>
    </source>
</evidence>
<dbReference type="AlphaFoldDB" id="A0AA88LD81"/>